<evidence type="ECO:0000256" key="1">
    <source>
        <dbReference type="ARBA" id="ARBA00009308"/>
    </source>
</evidence>
<evidence type="ECO:0000259" key="2">
    <source>
        <dbReference type="PROSITE" id="PS50980"/>
    </source>
</evidence>
<dbReference type="EMBL" id="BAUW01000046">
    <property type="protein sequence ID" value="GAE46529.1"/>
    <property type="molecule type" value="Genomic_DNA"/>
</dbReference>
<dbReference type="PROSITE" id="PS51819">
    <property type="entry name" value="VOC"/>
    <property type="match status" value="1"/>
</dbReference>
<evidence type="ECO:0000313" key="5">
    <source>
        <dbReference type="Proteomes" id="UP000018949"/>
    </source>
</evidence>
<dbReference type="Gene3D" id="3.10.180.10">
    <property type="entry name" value="2,3-Dihydroxybiphenyl 1,2-Dioxygenase, domain 1"/>
    <property type="match status" value="1"/>
</dbReference>
<dbReference type="InterPro" id="IPR037523">
    <property type="entry name" value="VOC_core"/>
</dbReference>
<gene>
    <name evidence="4" type="ORF">JCM21738_3439</name>
</gene>
<dbReference type="PANTHER" id="PTHR43842">
    <property type="entry name" value="PROPIONYL-COA CARBOXYLASE BETA CHAIN"/>
    <property type="match status" value="1"/>
</dbReference>
<keyword evidence="4" id="KW-0808">Transferase</keyword>
<dbReference type="Gene3D" id="3.90.226.10">
    <property type="entry name" value="2-enoyl-CoA Hydratase, Chain A, domain 1"/>
    <property type="match status" value="1"/>
</dbReference>
<organism evidence="4 5">
    <name type="scientific">Mesobacillus boroniphilus JCM 21738</name>
    <dbReference type="NCBI Taxonomy" id="1294265"/>
    <lineage>
        <taxon>Bacteria</taxon>
        <taxon>Bacillati</taxon>
        <taxon>Bacillota</taxon>
        <taxon>Bacilli</taxon>
        <taxon>Bacillales</taxon>
        <taxon>Bacillaceae</taxon>
        <taxon>Mesobacillus</taxon>
    </lineage>
</organism>
<evidence type="ECO:0000313" key="4">
    <source>
        <dbReference type="EMBL" id="GAE46529.1"/>
    </source>
</evidence>
<dbReference type="PANTHER" id="PTHR43842:SF2">
    <property type="entry name" value="PROPIONYL-COA CARBOXYLASE BETA CHAIN, MITOCHONDRIAL"/>
    <property type="match status" value="1"/>
</dbReference>
<dbReference type="Pfam" id="PF01039">
    <property type="entry name" value="Carboxyl_trans"/>
    <property type="match status" value="1"/>
</dbReference>
<dbReference type="Pfam" id="PF13669">
    <property type="entry name" value="Glyoxalase_4"/>
    <property type="match status" value="1"/>
</dbReference>
<dbReference type="SUPFAM" id="SSF52096">
    <property type="entry name" value="ClpP/crotonase"/>
    <property type="match status" value="1"/>
</dbReference>
<name>W4RSB8_9BACI</name>
<dbReference type="GO" id="GO:0004658">
    <property type="term" value="F:propionyl-CoA carboxylase activity"/>
    <property type="evidence" value="ECO:0007669"/>
    <property type="project" value="TreeGrafter"/>
</dbReference>
<sequence length="265" mass="29334">MIKKVDHIGIAVKSLEHALPFYTDVLKLPLLGIEEVDSEKVKVAFLKAGETKLELLEPLSEESAIARFIEKRGEGIHHVALGVDSIQERINDMKKNGIRMIQDVPKKGAGGALVAFMHPKSTGSILYELCEKNGELNNMPDIYEKINELYDRRREIELGGGDERIERQHEKGKLTARERIELLVDPGSFVELNPFIQHRSTDFGLENQKGPGDGVVTGYGKVNGRPIYLFSQDFTVFGGALGEMHAKKIANVMDLAAKNGAPFVG</sequence>
<dbReference type="CDD" id="cd07249">
    <property type="entry name" value="MMCE"/>
    <property type="match status" value="1"/>
</dbReference>
<keyword evidence="5" id="KW-1185">Reference proteome</keyword>
<dbReference type="GO" id="GO:0016740">
    <property type="term" value="F:transferase activity"/>
    <property type="evidence" value="ECO:0007669"/>
    <property type="project" value="UniProtKB-KW"/>
</dbReference>
<accession>W4RSB8</accession>
<evidence type="ECO:0000259" key="3">
    <source>
        <dbReference type="PROSITE" id="PS51819"/>
    </source>
</evidence>
<dbReference type="NCBIfam" id="TIGR03081">
    <property type="entry name" value="metmalonyl_epim"/>
    <property type="match status" value="1"/>
</dbReference>
<dbReference type="InterPro" id="IPR011762">
    <property type="entry name" value="COA_CT_N"/>
</dbReference>
<reference evidence="4 5" key="1">
    <citation type="submission" date="2013-12" db="EMBL/GenBank/DDBJ databases">
        <title>NBRP : Genome information of microbial organism related human and environment.</title>
        <authorList>
            <person name="Hattori M."/>
            <person name="Oshima K."/>
            <person name="Inaba H."/>
            <person name="Suda W."/>
            <person name="Sakamoto M."/>
            <person name="Iino T."/>
            <person name="Kitahara M."/>
            <person name="Oshida Y."/>
            <person name="Iida T."/>
            <person name="Kudo T."/>
            <person name="Itoh T."/>
            <person name="Ahmed I."/>
            <person name="Ohkuma M."/>
        </authorList>
    </citation>
    <scope>NUCLEOTIDE SEQUENCE [LARGE SCALE GENOMIC DNA]</scope>
    <source>
        <strain evidence="4 5">JCM 21738</strain>
    </source>
</reference>
<dbReference type="GO" id="GO:0009317">
    <property type="term" value="C:acetyl-CoA carboxylase complex"/>
    <property type="evidence" value="ECO:0007669"/>
    <property type="project" value="TreeGrafter"/>
</dbReference>
<dbReference type="Proteomes" id="UP000018949">
    <property type="component" value="Unassembled WGS sequence"/>
</dbReference>
<dbReference type="eggNOG" id="COG4799">
    <property type="taxonomic scope" value="Bacteria"/>
</dbReference>
<dbReference type="InterPro" id="IPR017515">
    <property type="entry name" value="MeMalonyl-CoA_epimerase"/>
</dbReference>
<comment type="caution">
    <text evidence="4">The sequence shown here is derived from an EMBL/GenBank/DDBJ whole genome shotgun (WGS) entry which is preliminary data.</text>
</comment>
<dbReference type="InterPro" id="IPR051047">
    <property type="entry name" value="AccD/PCCB"/>
</dbReference>
<protein>
    <submittedName>
        <fullName evidence="4">Acetyl-coenzyme A carboxyl transferase alpha chain</fullName>
    </submittedName>
</protein>
<dbReference type="SUPFAM" id="SSF54593">
    <property type="entry name" value="Glyoxalase/Bleomycin resistance protein/Dihydroxybiphenyl dioxygenase"/>
    <property type="match status" value="1"/>
</dbReference>
<feature type="domain" description="CoA carboxyltransferase N-terminal" evidence="2">
    <location>
        <begin position="142"/>
        <end position="265"/>
    </location>
</feature>
<feature type="domain" description="VOC" evidence="3">
    <location>
        <begin position="4"/>
        <end position="132"/>
    </location>
</feature>
<dbReference type="InterPro" id="IPR029045">
    <property type="entry name" value="ClpP/crotonase-like_dom_sf"/>
</dbReference>
<comment type="similarity">
    <text evidence="1">Belongs to the methylmalonyl-CoA epimerase family.</text>
</comment>
<dbReference type="InterPro" id="IPR034733">
    <property type="entry name" value="AcCoA_carboxyl_beta"/>
</dbReference>
<dbReference type="InterPro" id="IPR029068">
    <property type="entry name" value="Glyas_Bleomycin-R_OHBP_Dase"/>
</dbReference>
<proteinExistence type="inferred from homology"/>
<dbReference type="AlphaFoldDB" id="W4RSB8"/>
<dbReference type="PROSITE" id="PS50980">
    <property type="entry name" value="COA_CT_NTER"/>
    <property type="match status" value="1"/>
</dbReference>
<dbReference type="eggNOG" id="COG0346">
    <property type="taxonomic scope" value="Bacteria"/>
</dbReference>